<dbReference type="InterPro" id="IPR002893">
    <property type="entry name" value="Znf_MYND"/>
</dbReference>
<proteinExistence type="predicted"/>
<dbReference type="Gene3D" id="6.10.140.2220">
    <property type="match status" value="1"/>
</dbReference>
<dbReference type="EMBL" id="CAJPDT010000042">
    <property type="protein sequence ID" value="CAF9926169.1"/>
    <property type="molecule type" value="Genomic_DNA"/>
</dbReference>
<evidence type="ECO:0000256" key="1">
    <source>
        <dbReference type="ARBA" id="ARBA00022723"/>
    </source>
</evidence>
<dbReference type="SUPFAM" id="SSF144232">
    <property type="entry name" value="HIT/MYND zinc finger-like"/>
    <property type="match status" value="1"/>
</dbReference>
<evidence type="ECO:0000256" key="3">
    <source>
        <dbReference type="ARBA" id="ARBA00022833"/>
    </source>
</evidence>
<keyword evidence="1" id="KW-0479">Metal-binding</keyword>
<evidence type="ECO:0000313" key="6">
    <source>
        <dbReference type="EMBL" id="CAF9926169.1"/>
    </source>
</evidence>
<sequence length="337" mass="38459">MVPSTEEADETINLCAHCRNSATQLCNGCHTAPDAEGGRVESVWYCSTKCQKADWRFHKYDCKKAQARRSSVRAAETAKLAFFRLYKQIFDLDVLGVEAKGDTLYVREGPNDRSILNPFPSEHLKDEQDKQAAMAWMNCGCSEDYVQVLVEAMLQHVPFKVAEVLIPKVKYLRRVVVIEPNGHESDSSKLEHVIFRITINEDEDFALDVTSAQFGFYDAVTPWPSYQQTRIETLGRIRPLKHLRDSHRLPSKDFSSKRGWDATRKALNGQFARIFGSSAKSWQVKNGTFSAMLKLGEEAFCERQGELLDFIDERIGARMKQLQDAEDPWKEALRLEV</sequence>
<evidence type="ECO:0000313" key="7">
    <source>
        <dbReference type="Proteomes" id="UP000664534"/>
    </source>
</evidence>
<name>A0A8H3ITS8_9LECA</name>
<dbReference type="Pfam" id="PF01753">
    <property type="entry name" value="zf-MYND"/>
    <property type="match status" value="1"/>
</dbReference>
<evidence type="ECO:0000256" key="4">
    <source>
        <dbReference type="PROSITE-ProRule" id="PRU00134"/>
    </source>
</evidence>
<keyword evidence="2 4" id="KW-0863">Zinc-finger</keyword>
<accession>A0A8H3ITS8</accession>
<dbReference type="OrthoDB" id="432970at2759"/>
<reference evidence="6" key="1">
    <citation type="submission" date="2021-03" db="EMBL/GenBank/DDBJ databases">
        <authorList>
            <person name="Tagirdzhanova G."/>
        </authorList>
    </citation>
    <scope>NUCLEOTIDE SEQUENCE</scope>
</reference>
<dbReference type="AlphaFoldDB" id="A0A8H3ITS8"/>
<protein>
    <recommendedName>
        <fullName evidence="5">MYND-type domain-containing protein</fullName>
    </recommendedName>
</protein>
<comment type="caution">
    <text evidence="6">The sequence shown here is derived from an EMBL/GenBank/DDBJ whole genome shotgun (WGS) entry which is preliminary data.</text>
</comment>
<organism evidence="6 7">
    <name type="scientific">Imshaugia aleurites</name>
    <dbReference type="NCBI Taxonomy" id="172621"/>
    <lineage>
        <taxon>Eukaryota</taxon>
        <taxon>Fungi</taxon>
        <taxon>Dikarya</taxon>
        <taxon>Ascomycota</taxon>
        <taxon>Pezizomycotina</taxon>
        <taxon>Lecanoromycetes</taxon>
        <taxon>OSLEUM clade</taxon>
        <taxon>Lecanoromycetidae</taxon>
        <taxon>Lecanorales</taxon>
        <taxon>Lecanorineae</taxon>
        <taxon>Parmeliaceae</taxon>
        <taxon>Imshaugia</taxon>
    </lineage>
</organism>
<keyword evidence="3" id="KW-0862">Zinc</keyword>
<evidence type="ECO:0000256" key="2">
    <source>
        <dbReference type="ARBA" id="ARBA00022771"/>
    </source>
</evidence>
<gene>
    <name evidence="6" type="ORF">IMSHALPRED_006879</name>
</gene>
<keyword evidence="7" id="KW-1185">Reference proteome</keyword>
<dbReference type="GO" id="GO:0008270">
    <property type="term" value="F:zinc ion binding"/>
    <property type="evidence" value="ECO:0007669"/>
    <property type="project" value="UniProtKB-KW"/>
</dbReference>
<feature type="domain" description="MYND-type" evidence="5">
    <location>
        <begin position="15"/>
        <end position="62"/>
    </location>
</feature>
<evidence type="ECO:0000259" key="5">
    <source>
        <dbReference type="PROSITE" id="PS50865"/>
    </source>
</evidence>
<dbReference type="Proteomes" id="UP000664534">
    <property type="component" value="Unassembled WGS sequence"/>
</dbReference>
<dbReference type="PROSITE" id="PS50865">
    <property type="entry name" value="ZF_MYND_2"/>
    <property type="match status" value="1"/>
</dbReference>